<evidence type="ECO:0000256" key="11">
    <source>
        <dbReference type="ARBA" id="ARBA00025614"/>
    </source>
</evidence>
<comment type="subcellular location">
    <subcellularLocation>
        <location evidence="13">Cell membrane</location>
        <topology evidence="13">Single-pass membrane protein</topology>
    </subcellularLocation>
    <subcellularLocation>
        <location evidence="12">Endomembrane system</location>
        <topology evidence="12">Single-pass membrane protein</topology>
    </subcellularLocation>
</comment>
<dbReference type="CDD" id="cd06503">
    <property type="entry name" value="ATP-synt_Fo_b"/>
    <property type="match status" value="1"/>
</dbReference>
<gene>
    <name evidence="13" type="primary">atpF</name>
    <name evidence="17" type="ORF">ACFSCT_09775</name>
</gene>
<comment type="caution">
    <text evidence="17">The sequence shown here is derived from an EMBL/GenBank/DDBJ whole genome shotgun (WGS) entry which is preliminary data.</text>
</comment>
<keyword evidence="7 13" id="KW-0406">Ion transport</keyword>
<sequence>MTRTTAISAVFAAAAAPAYAAAGPFFSLRNTDFIVTIAFILFIGILLYFRIPSIVGNLLDKRAEGIRADLDEARRLREEAQELFASYERRQREVKTQADDIIASARREASSAAEKAKLDLQASIARRLKAAEDQIGSAEADAVRRVRNEAVQLAVGAAGQVLAGQGDASGRSAQIDAAIKEVADRLH</sequence>
<keyword evidence="5 13" id="KW-0375">Hydrogen ion transport</keyword>
<dbReference type="Proteomes" id="UP001597213">
    <property type="component" value="Unassembled WGS sequence"/>
</dbReference>
<evidence type="ECO:0000256" key="12">
    <source>
        <dbReference type="ARBA" id="ARBA00037847"/>
    </source>
</evidence>
<evidence type="ECO:0000256" key="1">
    <source>
        <dbReference type="ARBA" id="ARBA00005513"/>
    </source>
</evidence>
<feature type="coiled-coil region" evidence="15">
    <location>
        <begin position="63"/>
        <end position="97"/>
    </location>
</feature>
<protein>
    <recommendedName>
        <fullName evidence="13">ATP synthase subunit b</fullName>
    </recommendedName>
    <alternativeName>
        <fullName evidence="13">ATP synthase F(0) sector subunit b</fullName>
    </alternativeName>
    <alternativeName>
        <fullName evidence="13">ATPase subunit I</fullName>
    </alternativeName>
    <alternativeName>
        <fullName evidence="13">F-type ATPase subunit b</fullName>
        <shortName evidence="13">F-ATPase subunit b</shortName>
    </alternativeName>
</protein>
<evidence type="ECO:0000256" key="3">
    <source>
        <dbReference type="ARBA" id="ARBA00022547"/>
    </source>
</evidence>
<evidence type="ECO:0000256" key="5">
    <source>
        <dbReference type="ARBA" id="ARBA00022781"/>
    </source>
</evidence>
<evidence type="ECO:0000256" key="4">
    <source>
        <dbReference type="ARBA" id="ARBA00022692"/>
    </source>
</evidence>
<evidence type="ECO:0000256" key="14">
    <source>
        <dbReference type="RuleBase" id="RU003848"/>
    </source>
</evidence>
<evidence type="ECO:0000256" key="15">
    <source>
        <dbReference type="SAM" id="Coils"/>
    </source>
</evidence>
<accession>A0ABW4R7M5</accession>
<keyword evidence="15" id="KW-0175">Coiled coil</keyword>
<feature type="chain" id="PRO_5046087129" description="ATP synthase subunit b" evidence="16">
    <location>
        <begin position="21"/>
        <end position="187"/>
    </location>
</feature>
<comment type="similarity">
    <text evidence="1 13 14">Belongs to the ATPase B chain family.</text>
</comment>
<evidence type="ECO:0000256" key="8">
    <source>
        <dbReference type="ARBA" id="ARBA00023136"/>
    </source>
</evidence>
<dbReference type="EMBL" id="JBHUEN010000022">
    <property type="protein sequence ID" value="MFD1882005.1"/>
    <property type="molecule type" value="Genomic_DNA"/>
</dbReference>
<dbReference type="InterPro" id="IPR002146">
    <property type="entry name" value="ATP_synth_b/b'su_bac/chlpt"/>
</dbReference>
<keyword evidence="9 13" id="KW-0066">ATP synthesis</keyword>
<comment type="function">
    <text evidence="11">Component of the F(0) channel, it forms part of the peripheral stalk, linking F(1) to F(0). The b'-subunit is a diverged and duplicated form of b found in plants and photosynthetic bacteria.</text>
</comment>
<organism evidence="17 18">
    <name type="scientific">Paracoccus pacificus</name>
    <dbReference type="NCBI Taxonomy" id="1463598"/>
    <lineage>
        <taxon>Bacteria</taxon>
        <taxon>Pseudomonadati</taxon>
        <taxon>Pseudomonadota</taxon>
        <taxon>Alphaproteobacteria</taxon>
        <taxon>Rhodobacterales</taxon>
        <taxon>Paracoccaceae</taxon>
        <taxon>Paracoccus</taxon>
    </lineage>
</organism>
<evidence type="ECO:0000256" key="16">
    <source>
        <dbReference type="SAM" id="SignalP"/>
    </source>
</evidence>
<keyword evidence="18" id="KW-1185">Reference proteome</keyword>
<name>A0ABW4R7M5_9RHOB</name>
<comment type="subunit">
    <text evidence="13">F-type ATPases have 2 components, F(1) - the catalytic core - and F(0) - the membrane proton channel. F(1) has five subunits: alpha(3), beta(3), gamma(1), delta(1), epsilon(1). F(0) has three main subunits: a(1), b(2) and c(10-14). The alpha and beta chains form an alternating ring which encloses part of the gamma chain. F(1) is attached to F(0) by a central stalk formed by the gamma and epsilon chains, while a peripheral stalk is formed by the delta and b chains.</text>
</comment>
<dbReference type="InterPro" id="IPR050059">
    <property type="entry name" value="ATP_synthase_B_chain"/>
</dbReference>
<dbReference type="NCBIfam" id="NF009989">
    <property type="entry name" value="PRK13455.1"/>
    <property type="match status" value="1"/>
</dbReference>
<keyword evidence="6 13" id="KW-1133">Transmembrane helix</keyword>
<reference evidence="18" key="1">
    <citation type="journal article" date="2019" name="Int. J. Syst. Evol. Microbiol.">
        <title>The Global Catalogue of Microorganisms (GCM) 10K type strain sequencing project: providing services to taxonomists for standard genome sequencing and annotation.</title>
        <authorList>
            <consortium name="The Broad Institute Genomics Platform"/>
            <consortium name="The Broad Institute Genome Sequencing Center for Infectious Disease"/>
            <person name="Wu L."/>
            <person name="Ma J."/>
        </authorList>
    </citation>
    <scope>NUCLEOTIDE SEQUENCE [LARGE SCALE GENOMIC DNA]</scope>
    <source>
        <strain evidence="18">CCUG 56029</strain>
    </source>
</reference>
<keyword evidence="3 13" id="KW-0138">CF(0)</keyword>
<dbReference type="PANTHER" id="PTHR33445:SF1">
    <property type="entry name" value="ATP SYNTHASE SUBUNIT B"/>
    <property type="match status" value="1"/>
</dbReference>
<proteinExistence type="inferred from homology"/>
<evidence type="ECO:0000256" key="13">
    <source>
        <dbReference type="HAMAP-Rule" id="MF_01398"/>
    </source>
</evidence>
<evidence type="ECO:0000256" key="10">
    <source>
        <dbReference type="ARBA" id="ARBA00025198"/>
    </source>
</evidence>
<evidence type="ECO:0000256" key="2">
    <source>
        <dbReference type="ARBA" id="ARBA00022448"/>
    </source>
</evidence>
<dbReference type="RefSeq" id="WP_379142317.1">
    <property type="nucleotide sequence ID" value="NZ_JBHUEN010000022.1"/>
</dbReference>
<keyword evidence="16" id="KW-0732">Signal</keyword>
<evidence type="ECO:0000256" key="9">
    <source>
        <dbReference type="ARBA" id="ARBA00023310"/>
    </source>
</evidence>
<dbReference type="PANTHER" id="PTHR33445">
    <property type="entry name" value="ATP SYNTHASE SUBUNIT B', CHLOROPLASTIC"/>
    <property type="match status" value="1"/>
</dbReference>
<keyword evidence="2 13" id="KW-0813">Transport</keyword>
<evidence type="ECO:0000313" key="18">
    <source>
        <dbReference type="Proteomes" id="UP001597213"/>
    </source>
</evidence>
<keyword evidence="13" id="KW-1003">Cell membrane</keyword>
<keyword evidence="4 13" id="KW-0812">Transmembrane</keyword>
<evidence type="ECO:0000256" key="7">
    <source>
        <dbReference type="ARBA" id="ARBA00023065"/>
    </source>
</evidence>
<feature type="signal peptide" evidence="16">
    <location>
        <begin position="1"/>
        <end position="20"/>
    </location>
</feature>
<comment type="function">
    <text evidence="10 13">F(1)F(0) ATP synthase produces ATP from ADP in the presence of a proton or sodium gradient. F-type ATPases consist of two structural domains, F(1) containing the extramembraneous catalytic core and F(0) containing the membrane proton channel, linked together by a central stalk and a peripheral stalk. During catalysis, ATP synthesis in the catalytic domain of F(1) is coupled via a rotary mechanism of the central stalk subunits to proton translocation.</text>
</comment>
<keyword evidence="8 13" id="KW-0472">Membrane</keyword>
<evidence type="ECO:0000313" key="17">
    <source>
        <dbReference type="EMBL" id="MFD1882005.1"/>
    </source>
</evidence>
<dbReference type="HAMAP" id="MF_01398">
    <property type="entry name" value="ATP_synth_b_bprime"/>
    <property type="match status" value="1"/>
</dbReference>
<dbReference type="Pfam" id="PF00430">
    <property type="entry name" value="ATP-synt_B"/>
    <property type="match status" value="1"/>
</dbReference>
<evidence type="ECO:0000256" key="6">
    <source>
        <dbReference type="ARBA" id="ARBA00022989"/>
    </source>
</evidence>
<feature type="transmembrane region" description="Helical" evidence="13">
    <location>
        <begin position="30"/>
        <end position="49"/>
    </location>
</feature>